<evidence type="ECO:0000256" key="5">
    <source>
        <dbReference type="ARBA" id="ARBA00023049"/>
    </source>
</evidence>
<keyword evidence="1 6" id="KW-0645">Protease</keyword>
<evidence type="ECO:0000313" key="9">
    <source>
        <dbReference type="Proteomes" id="UP000697998"/>
    </source>
</evidence>
<name>A0A935Q042_9PROT</name>
<comment type="cofactor">
    <cofactor evidence="6">
        <name>Zn(2+)</name>
        <dbReference type="ChEBI" id="CHEBI:29105"/>
    </cofactor>
    <text evidence="6">Binds 1 zinc ion per subunit.</text>
</comment>
<dbReference type="InterPro" id="IPR001915">
    <property type="entry name" value="Peptidase_M48"/>
</dbReference>
<dbReference type="Pfam" id="PF01435">
    <property type="entry name" value="Peptidase_M48"/>
    <property type="match status" value="1"/>
</dbReference>
<keyword evidence="4 6" id="KW-0862">Zinc</keyword>
<evidence type="ECO:0000256" key="1">
    <source>
        <dbReference type="ARBA" id="ARBA00022670"/>
    </source>
</evidence>
<evidence type="ECO:0000256" key="6">
    <source>
        <dbReference type="RuleBase" id="RU003983"/>
    </source>
</evidence>
<dbReference type="GO" id="GO:0046872">
    <property type="term" value="F:metal ion binding"/>
    <property type="evidence" value="ECO:0007669"/>
    <property type="project" value="UniProtKB-KW"/>
</dbReference>
<keyword evidence="3 6" id="KW-0378">Hydrolase</keyword>
<feature type="domain" description="Peptidase M48" evidence="7">
    <location>
        <begin position="95"/>
        <end position="263"/>
    </location>
</feature>
<dbReference type="GO" id="GO:0016020">
    <property type="term" value="C:membrane"/>
    <property type="evidence" value="ECO:0007669"/>
    <property type="project" value="TreeGrafter"/>
</dbReference>
<evidence type="ECO:0000313" key="8">
    <source>
        <dbReference type="EMBL" id="MBK7676563.1"/>
    </source>
</evidence>
<organism evidence="8 9">
    <name type="scientific">Candidatus Accumulibacter proximus</name>
    <dbReference type="NCBI Taxonomy" id="2954385"/>
    <lineage>
        <taxon>Bacteria</taxon>
        <taxon>Pseudomonadati</taxon>
        <taxon>Pseudomonadota</taxon>
        <taxon>Betaproteobacteria</taxon>
        <taxon>Candidatus Accumulibacter</taxon>
    </lineage>
</organism>
<reference evidence="8 9" key="1">
    <citation type="submission" date="2020-10" db="EMBL/GenBank/DDBJ databases">
        <title>Connecting structure to function with the recovery of over 1000 high-quality activated sludge metagenome-assembled genomes encoding full-length rRNA genes using long-read sequencing.</title>
        <authorList>
            <person name="Singleton C.M."/>
            <person name="Petriglieri F."/>
            <person name="Kristensen J.M."/>
            <person name="Kirkegaard R.H."/>
            <person name="Michaelsen T.Y."/>
            <person name="Andersen M.H."/>
            <person name="Karst S.M."/>
            <person name="Dueholm M.S."/>
            <person name="Nielsen P.H."/>
            <person name="Albertsen M."/>
        </authorList>
    </citation>
    <scope>NUCLEOTIDE SEQUENCE [LARGE SCALE GENOMIC DNA]</scope>
    <source>
        <strain evidence="8">EsbW_18-Q3-R4-48_BATAC.285</strain>
    </source>
</reference>
<dbReference type="PROSITE" id="PS51257">
    <property type="entry name" value="PROKAR_LIPOPROTEIN"/>
    <property type="match status" value="1"/>
</dbReference>
<evidence type="ECO:0000256" key="4">
    <source>
        <dbReference type="ARBA" id="ARBA00022833"/>
    </source>
</evidence>
<dbReference type="PANTHER" id="PTHR22726">
    <property type="entry name" value="METALLOENDOPEPTIDASE OMA1"/>
    <property type="match status" value="1"/>
</dbReference>
<comment type="similarity">
    <text evidence="6">Belongs to the peptidase M48 family.</text>
</comment>
<evidence type="ECO:0000259" key="7">
    <source>
        <dbReference type="Pfam" id="PF01435"/>
    </source>
</evidence>
<dbReference type="PANTHER" id="PTHR22726:SF1">
    <property type="entry name" value="METALLOENDOPEPTIDASE OMA1, MITOCHONDRIAL"/>
    <property type="match status" value="1"/>
</dbReference>
<dbReference type="AlphaFoldDB" id="A0A935Q042"/>
<accession>A0A935Q042</accession>
<proteinExistence type="inferred from homology"/>
<evidence type="ECO:0000256" key="2">
    <source>
        <dbReference type="ARBA" id="ARBA00022723"/>
    </source>
</evidence>
<dbReference type="Gene3D" id="3.30.2010.10">
    <property type="entry name" value="Metalloproteases ('zincins'), catalytic domain"/>
    <property type="match status" value="1"/>
</dbReference>
<keyword evidence="2" id="KW-0479">Metal-binding</keyword>
<dbReference type="EMBL" id="JADJMH010000020">
    <property type="protein sequence ID" value="MBK7676563.1"/>
    <property type="molecule type" value="Genomic_DNA"/>
</dbReference>
<keyword evidence="5 6" id="KW-0482">Metalloprotease</keyword>
<gene>
    <name evidence="8" type="ORF">IPJ27_18365</name>
</gene>
<protein>
    <submittedName>
        <fullName evidence="8">M48 family metallopeptidase</fullName>
    </submittedName>
</protein>
<sequence length="280" mass="30401">MRHSLDIRSFWYVALAVMLMVGCATTRTTAAGKVGVEREQTMLVSSAEVNRAAAKAYQETLREAQGKNLLNRDLRQVARVRQIAGRLTPATAVFRSDAPSWRWEVNVISSRELNAWCMPGGKVAVYTGLIEQLQLTDDELAAVMAHEIAHALREHGREKAGQAAGVSAAAAIGGALLGAYFGVDAGLGQSMVGTVGDFAFMRPNSRQMEQEADRIGVELAARGGYDPSAAVDLWEKMGRTVSGQPPQWLSTHPSHESRVADLRVYAERVQPLFVAARRSP</sequence>
<dbReference type="CDD" id="cd07331">
    <property type="entry name" value="M48C_Oma1_like"/>
    <property type="match status" value="1"/>
</dbReference>
<dbReference type="GO" id="GO:0004222">
    <property type="term" value="F:metalloendopeptidase activity"/>
    <property type="evidence" value="ECO:0007669"/>
    <property type="project" value="InterPro"/>
</dbReference>
<dbReference type="GO" id="GO:0051603">
    <property type="term" value="P:proteolysis involved in protein catabolic process"/>
    <property type="evidence" value="ECO:0007669"/>
    <property type="project" value="TreeGrafter"/>
</dbReference>
<comment type="caution">
    <text evidence="8">The sequence shown here is derived from an EMBL/GenBank/DDBJ whole genome shotgun (WGS) entry which is preliminary data.</text>
</comment>
<dbReference type="InterPro" id="IPR051156">
    <property type="entry name" value="Mito/Outer_Membr_Metalloprot"/>
</dbReference>
<dbReference type="Proteomes" id="UP000697998">
    <property type="component" value="Unassembled WGS sequence"/>
</dbReference>
<evidence type="ECO:0000256" key="3">
    <source>
        <dbReference type="ARBA" id="ARBA00022801"/>
    </source>
</evidence>